<name>A0A2Z4IK90_9BACT</name>
<organism evidence="4 5">
    <name type="scientific">Echinicola strongylocentroti</name>
    <dbReference type="NCBI Taxonomy" id="1795355"/>
    <lineage>
        <taxon>Bacteria</taxon>
        <taxon>Pseudomonadati</taxon>
        <taxon>Bacteroidota</taxon>
        <taxon>Cytophagia</taxon>
        <taxon>Cytophagales</taxon>
        <taxon>Cyclobacteriaceae</taxon>
        <taxon>Echinicola</taxon>
    </lineage>
</organism>
<keyword evidence="5" id="KW-1185">Reference proteome</keyword>
<dbReference type="AlphaFoldDB" id="A0A2Z4IK90"/>
<feature type="region of interest" description="Disordered" evidence="1">
    <location>
        <begin position="27"/>
        <end position="48"/>
    </location>
</feature>
<dbReference type="EMBL" id="CP030041">
    <property type="protein sequence ID" value="AWW31167.1"/>
    <property type="molecule type" value="Genomic_DNA"/>
</dbReference>
<dbReference type="PANTHER" id="PTHR30383:SF24">
    <property type="entry name" value="THIOESTERASE 1_PROTEASE 1_LYSOPHOSPHOLIPASE L1"/>
    <property type="match status" value="1"/>
</dbReference>
<sequence>MNKLRVISLLSVFFLAAIGAVSCSESQKTSEEEVSSEGKEDEKKEEPQKTVLFFGDSMTAGYGVDQDKAFPALVQEKIDSLGMAYKVINGGLSGETSASGLSRIDWFLEAKPDVFVLELGGNDGLRGINLSATKENLQGIIDKVQKEYPSTKILLAGMQIPPNMGEEYTADFKEIFPDLAEKNNLVLIPFLLDGVGGDPALNQPDGIHPTAEGHIIVAETVWEYLEPML</sequence>
<dbReference type="SUPFAM" id="SSF52266">
    <property type="entry name" value="SGNH hydrolase"/>
    <property type="match status" value="1"/>
</dbReference>
<dbReference type="InterPro" id="IPR013830">
    <property type="entry name" value="SGNH_hydro"/>
</dbReference>
<gene>
    <name evidence="4" type="ORF">DN752_14095</name>
</gene>
<protein>
    <submittedName>
        <fullName evidence="4">Arylesterase</fullName>
    </submittedName>
</protein>
<evidence type="ECO:0000313" key="4">
    <source>
        <dbReference type="EMBL" id="AWW31167.1"/>
    </source>
</evidence>
<feature type="signal peptide" evidence="2">
    <location>
        <begin position="1"/>
        <end position="19"/>
    </location>
</feature>
<reference evidence="4 5" key="1">
    <citation type="submission" date="2018-06" db="EMBL/GenBank/DDBJ databases">
        <title>Echinicola strongylocentroti sp. nov., isolated from a sea urchin Strongylocentrotus intermedius.</title>
        <authorList>
            <person name="Bae S.S."/>
        </authorList>
    </citation>
    <scope>NUCLEOTIDE SEQUENCE [LARGE SCALE GENOMIC DNA]</scope>
    <source>
        <strain evidence="4 5">MEBiC08714</strain>
    </source>
</reference>
<evidence type="ECO:0000259" key="3">
    <source>
        <dbReference type="Pfam" id="PF13472"/>
    </source>
</evidence>
<dbReference type="Proteomes" id="UP000248688">
    <property type="component" value="Chromosome"/>
</dbReference>
<dbReference type="InterPro" id="IPR036514">
    <property type="entry name" value="SGNH_hydro_sf"/>
</dbReference>
<dbReference type="PROSITE" id="PS51257">
    <property type="entry name" value="PROKAR_LIPOPROTEIN"/>
    <property type="match status" value="1"/>
</dbReference>
<feature type="domain" description="SGNH hydrolase-type esterase" evidence="3">
    <location>
        <begin position="53"/>
        <end position="214"/>
    </location>
</feature>
<dbReference type="InterPro" id="IPR051532">
    <property type="entry name" value="Ester_Hydrolysis_Enzymes"/>
</dbReference>
<dbReference type="RefSeq" id="WP_112784544.1">
    <property type="nucleotide sequence ID" value="NZ_CP030041.1"/>
</dbReference>
<dbReference type="Gene3D" id="3.40.50.1110">
    <property type="entry name" value="SGNH hydrolase"/>
    <property type="match status" value="1"/>
</dbReference>
<dbReference type="GO" id="GO:0004622">
    <property type="term" value="F:phosphatidylcholine lysophospholipase activity"/>
    <property type="evidence" value="ECO:0007669"/>
    <property type="project" value="TreeGrafter"/>
</dbReference>
<dbReference type="PANTHER" id="PTHR30383">
    <property type="entry name" value="THIOESTERASE 1/PROTEASE 1/LYSOPHOSPHOLIPASE L1"/>
    <property type="match status" value="1"/>
</dbReference>
<dbReference type="OrthoDB" id="9786188at2"/>
<feature type="compositionally biased region" description="Basic and acidic residues" evidence="1">
    <location>
        <begin position="28"/>
        <end position="48"/>
    </location>
</feature>
<keyword evidence="2" id="KW-0732">Signal</keyword>
<accession>A0A2Z4IK90</accession>
<dbReference type="Pfam" id="PF13472">
    <property type="entry name" value="Lipase_GDSL_2"/>
    <property type="match status" value="1"/>
</dbReference>
<evidence type="ECO:0000313" key="5">
    <source>
        <dbReference type="Proteomes" id="UP000248688"/>
    </source>
</evidence>
<feature type="chain" id="PRO_5016314733" evidence="2">
    <location>
        <begin position="20"/>
        <end position="229"/>
    </location>
</feature>
<dbReference type="CDD" id="cd01822">
    <property type="entry name" value="Lysophospholipase_L1_like"/>
    <property type="match status" value="1"/>
</dbReference>
<proteinExistence type="predicted"/>
<evidence type="ECO:0000256" key="2">
    <source>
        <dbReference type="SAM" id="SignalP"/>
    </source>
</evidence>
<dbReference type="KEGG" id="est:DN752_14095"/>
<evidence type="ECO:0000256" key="1">
    <source>
        <dbReference type="SAM" id="MobiDB-lite"/>
    </source>
</evidence>